<dbReference type="SUPFAM" id="SSF81324">
    <property type="entry name" value="Voltage-gated potassium channels"/>
    <property type="match status" value="1"/>
</dbReference>
<feature type="transmembrane region" description="Helical" evidence="7">
    <location>
        <begin position="171"/>
        <end position="194"/>
    </location>
</feature>
<dbReference type="EMBL" id="CAMXCT010000070">
    <property type="protein sequence ID" value="CAI3973371.1"/>
    <property type="molecule type" value="Genomic_DNA"/>
</dbReference>
<proteinExistence type="predicted"/>
<evidence type="ECO:0000313" key="9">
    <source>
        <dbReference type="EMBL" id="CAI3973371.1"/>
    </source>
</evidence>
<dbReference type="GO" id="GO:0001518">
    <property type="term" value="C:voltage-gated sodium channel complex"/>
    <property type="evidence" value="ECO:0007669"/>
    <property type="project" value="TreeGrafter"/>
</dbReference>
<evidence type="ECO:0000256" key="1">
    <source>
        <dbReference type="ARBA" id="ARBA00004141"/>
    </source>
</evidence>
<feature type="transmembrane region" description="Helical" evidence="7">
    <location>
        <begin position="273"/>
        <end position="295"/>
    </location>
</feature>
<protein>
    <submittedName>
        <fullName evidence="11">Aurora kinase B-A</fullName>
    </submittedName>
</protein>
<dbReference type="PANTHER" id="PTHR10037">
    <property type="entry name" value="VOLTAGE-GATED CATION CHANNEL CALCIUM AND SODIUM"/>
    <property type="match status" value="1"/>
</dbReference>
<feature type="domain" description="EF-hand" evidence="8">
    <location>
        <begin position="448"/>
        <end position="483"/>
    </location>
</feature>
<feature type="region of interest" description="Disordered" evidence="6">
    <location>
        <begin position="660"/>
        <end position="698"/>
    </location>
</feature>
<evidence type="ECO:0000256" key="7">
    <source>
        <dbReference type="SAM" id="Phobius"/>
    </source>
</evidence>
<dbReference type="SMART" id="SM00054">
    <property type="entry name" value="EFh"/>
    <property type="match status" value="2"/>
</dbReference>
<keyword evidence="4 7" id="KW-1133">Transmembrane helix</keyword>
<dbReference type="OrthoDB" id="444540at2759"/>
<comment type="caution">
    <text evidence="9">The sequence shown here is derived from an EMBL/GenBank/DDBJ whole genome shotgun (WGS) entry which is preliminary data.</text>
</comment>
<feature type="transmembrane region" description="Helical" evidence="7">
    <location>
        <begin position="357"/>
        <end position="380"/>
    </location>
</feature>
<evidence type="ECO:0000256" key="4">
    <source>
        <dbReference type="ARBA" id="ARBA00022989"/>
    </source>
</evidence>
<dbReference type="SUPFAM" id="SSF47473">
    <property type="entry name" value="EF-hand"/>
    <property type="match status" value="1"/>
</dbReference>
<reference evidence="10" key="2">
    <citation type="submission" date="2024-04" db="EMBL/GenBank/DDBJ databases">
        <authorList>
            <person name="Chen Y."/>
            <person name="Shah S."/>
            <person name="Dougan E. K."/>
            <person name="Thang M."/>
            <person name="Chan C."/>
        </authorList>
    </citation>
    <scope>NUCLEOTIDE SEQUENCE [LARGE SCALE GENOMIC DNA]</scope>
</reference>
<feature type="compositionally biased region" description="Polar residues" evidence="6">
    <location>
        <begin position="27"/>
        <end position="39"/>
    </location>
</feature>
<gene>
    <name evidence="9" type="ORF">C1SCF055_LOCUS1883</name>
</gene>
<dbReference type="CDD" id="cd00051">
    <property type="entry name" value="EFh"/>
    <property type="match status" value="1"/>
</dbReference>
<dbReference type="PROSITE" id="PS00018">
    <property type="entry name" value="EF_HAND_1"/>
    <property type="match status" value="1"/>
</dbReference>
<evidence type="ECO:0000313" key="10">
    <source>
        <dbReference type="EMBL" id="CAL1126746.1"/>
    </source>
</evidence>
<dbReference type="InterPro" id="IPR002048">
    <property type="entry name" value="EF_hand_dom"/>
</dbReference>
<dbReference type="Gene3D" id="1.10.287.70">
    <property type="match status" value="1"/>
</dbReference>
<feature type="domain" description="EF-hand" evidence="8">
    <location>
        <begin position="404"/>
        <end position="439"/>
    </location>
</feature>
<keyword evidence="11" id="KW-0418">Kinase</keyword>
<dbReference type="InterPro" id="IPR018247">
    <property type="entry name" value="EF_Hand_1_Ca_BS"/>
</dbReference>
<keyword evidence="12" id="KW-1185">Reference proteome</keyword>
<feature type="transmembrane region" description="Helical" evidence="7">
    <location>
        <begin position="206"/>
        <end position="227"/>
    </location>
</feature>
<dbReference type="GO" id="GO:0016301">
    <property type="term" value="F:kinase activity"/>
    <property type="evidence" value="ECO:0007669"/>
    <property type="project" value="UniProtKB-KW"/>
</dbReference>
<reference evidence="9" key="1">
    <citation type="submission" date="2022-10" db="EMBL/GenBank/DDBJ databases">
        <authorList>
            <person name="Chen Y."/>
            <person name="Dougan E. K."/>
            <person name="Chan C."/>
            <person name="Rhodes N."/>
            <person name="Thang M."/>
        </authorList>
    </citation>
    <scope>NUCLEOTIDE SEQUENCE</scope>
</reference>
<feature type="compositionally biased region" description="Basic residues" evidence="6">
    <location>
        <begin position="48"/>
        <end position="59"/>
    </location>
</feature>
<keyword evidence="5 7" id="KW-0472">Membrane</keyword>
<dbReference type="InterPro" id="IPR043203">
    <property type="entry name" value="VGCC_Ca_Na"/>
</dbReference>
<evidence type="ECO:0000313" key="11">
    <source>
        <dbReference type="EMBL" id="CAL4760683.1"/>
    </source>
</evidence>
<dbReference type="EMBL" id="CAMXCT020000070">
    <property type="protein sequence ID" value="CAL1126746.1"/>
    <property type="molecule type" value="Genomic_DNA"/>
</dbReference>
<sequence>MQAGGESVEMYQGELKTMESSGRKESFNSSIGSEYSISDASDADSTRKTSKAKKKKNRKRDRERSKSDTDQELERAGSSYSIGSNAEEVSADRRRSISPAAANFIKADCEQAVQNSSGEQKNGMGGKIWRVAESLINDNYLTNLTAVVVLFDAWLTCYDIDSKAIGDETPFIIQLAADLCLLVYTLELCLFFTVKGIRIMKIMYRDMLFMIDLTVLICGYVEALLQAFGMSDFFGRIGMLRLLRVARILRLTRILRKSQSLKELRRLLTMMATCMKALAWSFLICFGVMSFWAMLMVEIIHPIVRDSGDLYFADCEQCRRATQSVMDANLLLFKTVIAGDSWGLIAVPVIEDHPGTAIIFVGSQLTLVFGVLNLIVAVVVDTFAESRAHDVLNLAEELEQEMASDKKSLQKMFERIDDDSSGTVTVDELIAGARRDPELQSRLAVMDIDEVDLEQLFEMIDVEGTGQVHARDFIGPLSRWVRDSKTAPRFVKYNMMRMMERHDMFAKSVDLRFEHLARTLDEMFEEFRYAYQRTDSRSSSKESLSPRGVSPTGFTPRGFSPKGSQSLQAQFRQIRMQKAVDHPSDAEVDEVEQPHISERAVLQLTPSADSMKLIQEDLEASFQRAMQVLRKSLLESMTALKQTSAITETTVSELFQSTSRISHGAESNQHKAQPMDLDNKIQLSEPSRQIVHRDLETR</sequence>
<comment type="subcellular location">
    <subcellularLocation>
        <location evidence="1">Membrane</location>
        <topology evidence="1">Multi-pass membrane protein</topology>
    </subcellularLocation>
</comment>
<evidence type="ECO:0000256" key="6">
    <source>
        <dbReference type="SAM" id="MobiDB-lite"/>
    </source>
</evidence>
<dbReference type="AlphaFoldDB" id="A0A9P1FES3"/>
<dbReference type="Pfam" id="PF00520">
    <property type="entry name" value="Ion_trans"/>
    <property type="match status" value="1"/>
</dbReference>
<feature type="region of interest" description="Disordered" evidence="6">
    <location>
        <begin position="535"/>
        <end position="563"/>
    </location>
</feature>
<evidence type="ECO:0000256" key="5">
    <source>
        <dbReference type="ARBA" id="ARBA00023136"/>
    </source>
</evidence>
<evidence type="ECO:0000313" key="12">
    <source>
        <dbReference type="Proteomes" id="UP001152797"/>
    </source>
</evidence>
<dbReference type="GO" id="GO:0005509">
    <property type="term" value="F:calcium ion binding"/>
    <property type="evidence" value="ECO:0007669"/>
    <property type="project" value="InterPro"/>
</dbReference>
<dbReference type="InterPro" id="IPR005821">
    <property type="entry name" value="Ion_trans_dom"/>
</dbReference>
<dbReference type="PANTHER" id="PTHR10037:SF62">
    <property type="entry name" value="SODIUM CHANNEL PROTEIN 60E"/>
    <property type="match status" value="1"/>
</dbReference>
<keyword evidence="3" id="KW-0106">Calcium</keyword>
<dbReference type="Proteomes" id="UP001152797">
    <property type="component" value="Unassembled WGS sequence"/>
</dbReference>
<evidence type="ECO:0000259" key="8">
    <source>
        <dbReference type="PROSITE" id="PS50222"/>
    </source>
</evidence>
<feature type="compositionally biased region" description="Basic and acidic residues" evidence="6">
    <location>
        <begin position="60"/>
        <end position="75"/>
    </location>
</feature>
<dbReference type="Gene3D" id="1.10.238.10">
    <property type="entry name" value="EF-hand"/>
    <property type="match status" value="1"/>
</dbReference>
<feature type="compositionally biased region" description="Polar residues" evidence="6">
    <location>
        <begin position="660"/>
        <end position="671"/>
    </location>
</feature>
<dbReference type="EMBL" id="CAMXCT030000070">
    <property type="protein sequence ID" value="CAL4760683.1"/>
    <property type="molecule type" value="Genomic_DNA"/>
</dbReference>
<dbReference type="InterPro" id="IPR027359">
    <property type="entry name" value="Volt_channel_dom_sf"/>
</dbReference>
<organism evidence="9">
    <name type="scientific">Cladocopium goreaui</name>
    <dbReference type="NCBI Taxonomy" id="2562237"/>
    <lineage>
        <taxon>Eukaryota</taxon>
        <taxon>Sar</taxon>
        <taxon>Alveolata</taxon>
        <taxon>Dinophyceae</taxon>
        <taxon>Suessiales</taxon>
        <taxon>Symbiodiniaceae</taxon>
        <taxon>Cladocopium</taxon>
    </lineage>
</organism>
<name>A0A9P1FES3_9DINO</name>
<dbReference type="PROSITE" id="PS50222">
    <property type="entry name" value="EF_HAND_2"/>
    <property type="match status" value="2"/>
</dbReference>
<dbReference type="GO" id="GO:0005248">
    <property type="term" value="F:voltage-gated sodium channel activity"/>
    <property type="evidence" value="ECO:0007669"/>
    <property type="project" value="TreeGrafter"/>
</dbReference>
<keyword evidence="11" id="KW-0808">Transferase</keyword>
<feature type="region of interest" description="Disordered" evidence="6">
    <location>
        <begin position="1"/>
        <end position="92"/>
    </location>
</feature>
<dbReference type="InterPro" id="IPR011992">
    <property type="entry name" value="EF-hand-dom_pair"/>
</dbReference>
<accession>A0A9P1FES3</accession>
<evidence type="ECO:0000256" key="2">
    <source>
        <dbReference type="ARBA" id="ARBA00022692"/>
    </source>
</evidence>
<evidence type="ECO:0000256" key="3">
    <source>
        <dbReference type="ARBA" id="ARBA00022837"/>
    </source>
</evidence>
<keyword evidence="2 7" id="KW-0812">Transmembrane</keyword>
<dbReference type="Gene3D" id="1.20.120.350">
    <property type="entry name" value="Voltage-gated potassium channels. Chain C"/>
    <property type="match status" value="1"/>
</dbReference>